<dbReference type="Pfam" id="PF23299">
    <property type="entry name" value="DUF7081"/>
    <property type="match status" value="1"/>
</dbReference>
<keyword evidence="2" id="KW-0698">rRNA processing</keyword>
<evidence type="ECO:0000256" key="2">
    <source>
        <dbReference type="ARBA" id="ARBA00022552"/>
    </source>
</evidence>
<evidence type="ECO:0000313" key="6">
    <source>
        <dbReference type="EMBL" id="KAH7573798.1"/>
    </source>
</evidence>
<dbReference type="EMBL" id="JAFEMO010000003">
    <property type="protein sequence ID" value="KAH7573798.1"/>
    <property type="molecule type" value="Genomic_DNA"/>
</dbReference>
<feature type="coiled-coil region" evidence="3">
    <location>
        <begin position="372"/>
        <end position="399"/>
    </location>
</feature>
<dbReference type="PANTHER" id="PTHR33345:SF4">
    <property type="entry name" value="MBD DOMAIN-CONTAINING PROTEIN"/>
    <property type="match status" value="1"/>
</dbReference>
<dbReference type="InterPro" id="IPR019398">
    <property type="entry name" value="Pre-rRNA_process_TSR2"/>
</dbReference>
<comment type="caution">
    <text evidence="6">The sequence shown here is derived from an EMBL/GenBank/DDBJ whole genome shotgun (WGS) entry which is preliminary data.</text>
</comment>
<dbReference type="InterPro" id="IPR055508">
    <property type="entry name" value="DUF7081"/>
</dbReference>
<organism evidence="6 7">
    <name type="scientific">Xanthoceras sorbifolium</name>
    <dbReference type="NCBI Taxonomy" id="99658"/>
    <lineage>
        <taxon>Eukaryota</taxon>
        <taxon>Viridiplantae</taxon>
        <taxon>Streptophyta</taxon>
        <taxon>Embryophyta</taxon>
        <taxon>Tracheophyta</taxon>
        <taxon>Spermatophyta</taxon>
        <taxon>Magnoliopsida</taxon>
        <taxon>eudicotyledons</taxon>
        <taxon>Gunneridae</taxon>
        <taxon>Pentapetalae</taxon>
        <taxon>rosids</taxon>
        <taxon>malvids</taxon>
        <taxon>Sapindales</taxon>
        <taxon>Sapindaceae</taxon>
        <taxon>Xanthoceroideae</taxon>
        <taxon>Xanthoceras</taxon>
    </lineage>
</organism>
<feature type="region of interest" description="Disordered" evidence="4">
    <location>
        <begin position="235"/>
        <end position="312"/>
    </location>
</feature>
<keyword evidence="7" id="KW-1185">Reference proteome</keyword>
<feature type="domain" description="DUF7081" evidence="5">
    <location>
        <begin position="133"/>
        <end position="223"/>
    </location>
</feature>
<evidence type="ECO:0000256" key="4">
    <source>
        <dbReference type="SAM" id="MobiDB-lite"/>
    </source>
</evidence>
<protein>
    <recommendedName>
        <fullName evidence="5">DUF7081 domain-containing protein</fullName>
    </recommendedName>
</protein>
<dbReference type="PANTHER" id="PTHR33345">
    <property type="entry name" value="ADAPTER PROTEIN, PUTATIVE-RELATED"/>
    <property type="match status" value="1"/>
</dbReference>
<evidence type="ECO:0000256" key="3">
    <source>
        <dbReference type="SAM" id="Coils"/>
    </source>
</evidence>
<accession>A0ABQ8IAY5</accession>
<dbReference type="Pfam" id="PF10273">
    <property type="entry name" value="WGG"/>
    <property type="match status" value="1"/>
</dbReference>
<reference evidence="6 7" key="1">
    <citation type="submission" date="2021-02" db="EMBL/GenBank/DDBJ databases">
        <title>Plant Genome Project.</title>
        <authorList>
            <person name="Zhang R.-G."/>
        </authorList>
    </citation>
    <scope>NUCLEOTIDE SEQUENCE [LARGE SCALE GENOMIC DNA]</scope>
    <source>
        <tissue evidence="6">Leaves</tissue>
    </source>
</reference>
<dbReference type="Proteomes" id="UP000827721">
    <property type="component" value="Unassembled WGS sequence"/>
</dbReference>
<evidence type="ECO:0000256" key="1">
    <source>
        <dbReference type="ARBA" id="ARBA00006524"/>
    </source>
</evidence>
<evidence type="ECO:0000259" key="5">
    <source>
        <dbReference type="Pfam" id="PF23299"/>
    </source>
</evidence>
<gene>
    <name evidence="6" type="ORF">JRO89_XS03G0208600</name>
</gene>
<keyword evidence="3" id="KW-0175">Coiled coil</keyword>
<sequence>MESISGRNRVTRQKPEAVSHNLLEGIRLVLSRWNGLQMAVQNQWGGRDSLHKSHQLAADILSWFSQLKGPLYVEDLETLLHERMLLSFNTEIEDGSIEEQLAANHETCFCADSMPAPINVCKPIAEGDNFVKPVAPCEVGEGLPYAPMDWPNPGDNWGWRVGRRISNLGYYTDRFLYLPKRIQKAGSPKQFASKLSLERYIKSEFPSADINAFFASFTWKVPSSLSYSTEVKAAAFSPGPETENVEDGKEERTPTGKRRTKHTAASSSVKRQTRQSRRQFINDAGDTINSHSPNEEEAASESPGKDMKNTTDFDDLFAGKNSPGEHIPEEFDSYLDSLVESLAQPLSEGPLPHNATVNSPSQETELAGAQMLEESKAKVTSLRTEYNELKEKVTLLQIEVDSNLLSVQGIDNQIAQLQSRRAELMSIIETKKMTKFKLTINQKKVADSIQRIAHEIQLKTQKSQNGG</sequence>
<name>A0ABQ8IAY5_9ROSI</name>
<evidence type="ECO:0000313" key="7">
    <source>
        <dbReference type="Proteomes" id="UP000827721"/>
    </source>
</evidence>
<comment type="similarity">
    <text evidence="1">Belongs to the TSR2 family.</text>
</comment>
<proteinExistence type="inferred from homology"/>